<evidence type="ECO:0000313" key="9">
    <source>
        <dbReference type="Proteomes" id="UP001497600"/>
    </source>
</evidence>
<dbReference type="InterPro" id="IPR042831">
    <property type="entry name" value="Ribosomal_mL40_fung"/>
</dbReference>
<dbReference type="GO" id="GO:0005840">
    <property type="term" value="C:ribosome"/>
    <property type="evidence" value="ECO:0007669"/>
    <property type="project" value="UniProtKB-KW"/>
</dbReference>
<comment type="similarity">
    <text evidence="2">Belongs to the mitochondrion-specific ribosomal protein mL40 family.</text>
</comment>
<evidence type="ECO:0000256" key="4">
    <source>
        <dbReference type="ARBA" id="ARBA00022980"/>
    </source>
</evidence>
<evidence type="ECO:0000256" key="1">
    <source>
        <dbReference type="ARBA" id="ARBA00004173"/>
    </source>
</evidence>
<dbReference type="InterPro" id="IPR019192">
    <property type="entry name" value="Ribosomal_mL40"/>
</dbReference>
<name>A0ABP0EBD9_9ASCO</name>
<evidence type="ECO:0000313" key="8">
    <source>
        <dbReference type="EMBL" id="CAK7895902.1"/>
    </source>
</evidence>
<dbReference type="EMBL" id="OZ004254">
    <property type="protein sequence ID" value="CAK7895902.1"/>
    <property type="molecule type" value="Genomic_DNA"/>
</dbReference>
<comment type="subcellular location">
    <subcellularLocation>
        <location evidence="1">Mitochondrion</location>
    </subcellularLocation>
</comment>
<keyword evidence="9" id="KW-1185">Reference proteome</keyword>
<protein>
    <recommendedName>
        <fullName evidence="7">Large ribosomal subunit protein mL40</fullName>
    </recommendedName>
</protein>
<dbReference type="Pfam" id="PF09812">
    <property type="entry name" value="MRP-L28"/>
    <property type="match status" value="1"/>
</dbReference>
<keyword evidence="4 8" id="KW-0689">Ribosomal protein</keyword>
<dbReference type="Proteomes" id="UP001497600">
    <property type="component" value="Chromosome B"/>
</dbReference>
<evidence type="ECO:0000256" key="6">
    <source>
        <dbReference type="ARBA" id="ARBA00023274"/>
    </source>
</evidence>
<dbReference type="Gene3D" id="6.10.250.3440">
    <property type="match status" value="1"/>
</dbReference>
<keyword evidence="5" id="KW-0496">Mitochondrion</keyword>
<keyword evidence="6" id="KW-0687">Ribonucleoprotein</keyword>
<keyword evidence="3" id="KW-0809">Transit peptide</keyword>
<dbReference type="PANTHER" id="PTHR39150:SF1">
    <property type="entry name" value="LARGE RIBOSOMAL SUBUNIT PROTEIN ML40"/>
    <property type="match status" value="1"/>
</dbReference>
<evidence type="ECO:0000256" key="2">
    <source>
        <dbReference type="ARBA" id="ARBA00009360"/>
    </source>
</evidence>
<reference evidence="8 9" key="1">
    <citation type="submission" date="2024-01" db="EMBL/GenBank/DDBJ databases">
        <authorList>
            <consortium name="Genoscope - CEA"/>
            <person name="William W."/>
        </authorList>
    </citation>
    <scope>NUCLEOTIDE SEQUENCE [LARGE SCALE GENOMIC DNA]</scope>
    <source>
        <strain evidence="8 9">29B2s-10</strain>
    </source>
</reference>
<sequence length="140" mass="16117">MFRSVVSKASAVTQMSVRGMRINAVNASTQKVVNQLSALAASKKQPKLISLCKEDLIKHKTITNAWIVYQRKVSMKRDRQLKAQYKSMYEAMEDLKTTSPALFEQAQKKQPNSKFPLDMRMPTEFPANKPWVYNFESQKK</sequence>
<evidence type="ECO:0000256" key="5">
    <source>
        <dbReference type="ARBA" id="ARBA00023128"/>
    </source>
</evidence>
<dbReference type="PANTHER" id="PTHR39150">
    <property type="entry name" value="54S RIBOSOMAL PROTEIN L28, MITOCHONDRIAL"/>
    <property type="match status" value="1"/>
</dbReference>
<evidence type="ECO:0000256" key="3">
    <source>
        <dbReference type="ARBA" id="ARBA00022946"/>
    </source>
</evidence>
<accession>A0ABP0EBD9</accession>
<organism evidence="8 9">
    <name type="scientific">[Candida] anglica</name>
    <dbReference type="NCBI Taxonomy" id="148631"/>
    <lineage>
        <taxon>Eukaryota</taxon>
        <taxon>Fungi</taxon>
        <taxon>Dikarya</taxon>
        <taxon>Ascomycota</taxon>
        <taxon>Saccharomycotina</taxon>
        <taxon>Pichiomycetes</taxon>
        <taxon>Debaryomycetaceae</taxon>
        <taxon>Kurtzmaniella</taxon>
    </lineage>
</organism>
<proteinExistence type="inferred from homology"/>
<gene>
    <name evidence="8" type="primary">MRPL28</name>
    <name evidence="8" type="ORF">CAAN4_B02520</name>
</gene>
<evidence type="ECO:0000256" key="7">
    <source>
        <dbReference type="ARBA" id="ARBA00035192"/>
    </source>
</evidence>